<reference evidence="2 3" key="1">
    <citation type="journal article" date="2015" name="Int. J. Syst. Evol. Microbiol.">
        <title>Micromonospora costi sp. nov., isolated from a leaf of Costus speciosus.</title>
        <authorList>
            <person name="Thawai C."/>
        </authorList>
    </citation>
    <scope>NUCLEOTIDE SEQUENCE [LARGE SCALE GENOMIC DNA]</scope>
    <source>
        <strain evidence="2 3">CS1-12</strain>
    </source>
</reference>
<dbReference type="OrthoDB" id="2676521at2"/>
<gene>
    <name evidence="2" type="ORF">D7193_27680</name>
</gene>
<dbReference type="Proteomes" id="UP000279968">
    <property type="component" value="Unassembled WGS sequence"/>
</dbReference>
<dbReference type="Gene3D" id="3.90.550.10">
    <property type="entry name" value="Spore Coat Polysaccharide Biosynthesis Protein SpsA, Chain A"/>
    <property type="match status" value="1"/>
</dbReference>
<dbReference type="RefSeq" id="WP_120782578.1">
    <property type="nucleotide sequence ID" value="NZ_JBHLUP010000002.1"/>
</dbReference>
<dbReference type="InterPro" id="IPR001173">
    <property type="entry name" value="Glyco_trans_2-like"/>
</dbReference>
<name>A0A3A9ZTV0_9ACTN</name>
<protein>
    <submittedName>
        <fullName evidence="2">Glycosyltransferase</fullName>
    </submittedName>
</protein>
<comment type="caution">
    <text evidence="2">The sequence shown here is derived from an EMBL/GenBank/DDBJ whole genome shotgun (WGS) entry which is preliminary data.</text>
</comment>
<dbReference type="Pfam" id="PF00535">
    <property type="entry name" value="Glycos_transf_2"/>
    <property type="match status" value="1"/>
</dbReference>
<feature type="domain" description="Glycosyltransferase 2-like" evidence="1">
    <location>
        <begin position="6"/>
        <end position="166"/>
    </location>
</feature>
<dbReference type="InterPro" id="IPR029044">
    <property type="entry name" value="Nucleotide-diphossugar_trans"/>
</dbReference>
<accession>A0A3A9ZTV0</accession>
<sequence length="771" mass="85313">MPPRLSVVVPFYNVAAYIGDCLESIARQTFSDLEVVLVDDGSRDASAEVAAEFCARDPRFRVVRQENQGLGPARNTGIAHSTGEYLTFVDSDDLVPPHAYELMVGSLDRTGSSLAAGNARRFNNTLGVRAAYLHRTIFAADRAVTHILEYPALALDRMVWNKVYRRSFWDEHDYRFPAIRYEDYPVTMRTHLDAVTVDCLSAPVYFWRERESGESITQQKYVFANLADRVTSALMVLDLVDERAPELRGRVHAHFAEIDLPTILQGFGTIAEHEQQPLVELGRRLLGRLEPDVLAKARSFERLQVQALAAGDADLLRRLAAFRADAGQRGGVRAHRHGVLPWRYETRYPTPDGASPSVPRRLYRLPRRDLQLHTTVSRVDWDDDGLVVQGTADIRHAPRPADESWRLRISLVRGLRTVHLPVRRFQARDSHGETALVGFETRVPRRLLTGVAADGAWPHLTVDLRAGGLHRRGPLRTVGYGGGQYPDGAWVTEDLWLQPTSGGDRFMLRPVHRPVEVTDATVDGDVLILSGRLSAPTADPALRVARSSGTLRVPLETGTGSDERGFTARIPVTDLIDTANPDDPFTLRTARVPRLDQGANGPLLLATGLRRSVYTVHDGRLLTVTRSPGQYVNLFEGPVRLHADTVEVSGGDGGQRLTVAGPWWDGRDPGAVVWRRFREGSDEHVDVPCHGVHDRKGWSAEVAVADLLPAQPGDGYEVTDWTLFVVPGDGTSPYAVQADAYLMARLPIDLTVAGSAVRILPRAGRLHLEVV</sequence>
<keyword evidence="2" id="KW-0808">Transferase</keyword>
<keyword evidence="3" id="KW-1185">Reference proteome</keyword>
<evidence type="ECO:0000313" key="2">
    <source>
        <dbReference type="EMBL" id="RKN51712.1"/>
    </source>
</evidence>
<proteinExistence type="predicted"/>
<organism evidence="2 3">
    <name type="scientific">Micromonospora costi</name>
    <dbReference type="NCBI Taxonomy" id="1530042"/>
    <lineage>
        <taxon>Bacteria</taxon>
        <taxon>Bacillati</taxon>
        <taxon>Actinomycetota</taxon>
        <taxon>Actinomycetes</taxon>
        <taxon>Micromonosporales</taxon>
        <taxon>Micromonosporaceae</taxon>
        <taxon>Micromonospora</taxon>
    </lineage>
</organism>
<evidence type="ECO:0000259" key="1">
    <source>
        <dbReference type="Pfam" id="PF00535"/>
    </source>
</evidence>
<evidence type="ECO:0000313" key="3">
    <source>
        <dbReference type="Proteomes" id="UP000279968"/>
    </source>
</evidence>
<dbReference type="AlphaFoldDB" id="A0A3A9ZTV0"/>
<dbReference type="PANTHER" id="PTHR22916:SF3">
    <property type="entry name" value="UDP-GLCNAC:BETAGAL BETA-1,3-N-ACETYLGLUCOSAMINYLTRANSFERASE-LIKE PROTEIN 1"/>
    <property type="match status" value="1"/>
</dbReference>
<dbReference type="GO" id="GO:0016758">
    <property type="term" value="F:hexosyltransferase activity"/>
    <property type="evidence" value="ECO:0007669"/>
    <property type="project" value="UniProtKB-ARBA"/>
</dbReference>
<dbReference type="PANTHER" id="PTHR22916">
    <property type="entry name" value="GLYCOSYLTRANSFERASE"/>
    <property type="match status" value="1"/>
</dbReference>
<dbReference type="SUPFAM" id="SSF53448">
    <property type="entry name" value="Nucleotide-diphospho-sugar transferases"/>
    <property type="match status" value="1"/>
</dbReference>
<dbReference type="CDD" id="cd00761">
    <property type="entry name" value="Glyco_tranf_GTA_type"/>
    <property type="match status" value="1"/>
</dbReference>
<dbReference type="EMBL" id="RBAN01000006">
    <property type="protein sequence ID" value="RKN51712.1"/>
    <property type="molecule type" value="Genomic_DNA"/>
</dbReference>